<protein>
    <submittedName>
        <fullName evidence="2">Uncharacterized protein</fullName>
    </submittedName>
</protein>
<accession>A0ABQ7TU68</accession>
<evidence type="ECO:0000313" key="2">
    <source>
        <dbReference type="EMBL" id="KAH0737723.1"/>
    </source>
</evidence>
<keyword evidence="3" id="KW-1185">Reference proteome</keyword>
<keyword evidence="1" id="KW-0472">Membrane</keyword>
<comment type="caution">
    <text evidence="2">The sequence shown here is derived from an EMBL/GenBank/DDBJ whole genome shotgun (WGS) entry which is preliminary data.</text>
</comment>
<keyword evidence="1" id="KW-1133">Transmembrane helix</keyword>
<dbReference type="Proteomes" id="UP000826656">
    <property type="component" value="Unassembled WGS sequence"/>
</dbReference>
<evidence type="ECO:0000256" key="1">
    <source>
        <dbReference type="SAM" id="Phobius"/>
    </source>
</evidence>
<name>A0ABQ7TU68_SOLTU</name>
<keyword evidence="1" id="KW-0812">Transmembrane</keyword>
<reference evidence="2 3" key="1">
    <citation type="journal article" date="2021" name="bioRxiv">
        <title>Chromosome-scale and haplotype-resolved genome assembly of a tetraploid potato cultivar.</title>
        <authorList>
            <person name="Sun H."/>
            <person name="Jiao W.-B."/>
            <person name="Krause K."/>
            <person name="Campoy J.A."/>
            <person name="Goel M."/>
            <person name="Folz-Donahue K."/>
            <person name="Kukat C."/>
            <person name="Huettel B."/>
            <person name="Schneeberger K."/>
        </authorList>
    </citation>
    <scope>NUCLEOTIDE SEQUENCE [LARGE SCALE GENOMIC DNA]</scope>
    <source>
        <strain evidence="2">SolTubOtavaFocal</strain>
        <tissue evidence="2">Leaves</tissue>
    </source>
</reference>
<organism evidence="2 3">
    <name type="scientific">Solanum tuberosum</name>
    <name type="common">Potato</name>
    <dbReference type="NCBI Taxonomy" id="4113"/>
    <lineage>
        <taxon>Eukaryota</taxon>
        <taxon>Viridiplantae</taxon>
        <taxon>Streptophyta</taxon>
        <taxon>Embryophyta</taxon>
        <taxon>Tracheophyta</taxon>
        <taxon>Spermatophyta</taxon>
        <taxon>Magnoliopsida</taxon>
        <taxon>eudicotyledons</taxon>
        <taxon>Gunneridae</taxon>
        <taxon>Pentapetalae</taxon>
        <taxon>asterids</taxon>
        <taxon>lamiids</taxon>
        <taxon>Solanales</taxon>
        <taxon>Solanaceae</taxon>
        <taxon>Solanoideae</taxon>
        <taxon>Solaneae</taxon>
        <taxon>Solanum</taxon>
    </lineage>
</organism>
<sequence>MNLPNETQIESGACSISYQSKTLCIQLMNEFCHSNNKPYQENTGDGSQQIRLSSIQISDFAGARLVKVAAGVGVVVAALEFCLLFRRLQQREESGREGGSPAFAGAAASLAWLLAGGAGWLCLLRCWLLVKLAAGEAGWVCFLRCWPPVKRGEKEEGRRL</sequence>
<gene>
    <name evidence="2" type="ORF">KY290_036428</name>
</gene>
<feature type="transmembrane region" description="Helical" evidence="1">
    <location>
        <begin position="68"/>
        <end position="88"/>
    </location>
</feature>
<dbReference type="EMBL" id="JAIVGD010000028">
    <property type="protein sequence ID" value="KAH0737723.1"/>
    <property type="molecule type" value="Genomic_DNA"/>
</dbReference>
<feature type="transmembrane region" description="Helical" evidence="1">
    <location>
        <begin position="100"/>
        <end position="121"/>
    </location>
</feature>
<proteinExistence type="predicted"/>
<evidence type="ECO:0000313" key="3">
    <source>
        <dbReference type="Proteomes" id="UP000826656"/>
    </source>
</evidence>